<dbReference type="EMBL" id="PHUM01000019">
    <property type="protein sequence ID" value="PWH08074.1"/>
    <property type="molecule type" value="Genomic_DNA"/>
</dbReference>
<evidence type="ECO:0000313" key="13">
    <source>
        <dbReference type="Proteomes" id="UP000467387"/>
    </source>
</evidence>
<dbReference type="AlphaFoldDB" id="A0A0M5LDC1"/>
<dbReference type="EMBL" id="WDWU01000002">
    <property type="protein sequence ID" value="KAB7057713.1"/>
    <property type="molecule type" value="Genomic_DNA"/>
</dbReference>
<evidence type="ECO:0000313" key="14">
    <source>
        <dbReference type="Proteomes" id="UP000478746"/>
    </source>
</evidence>
<organism evidence="6 9">
    <name type="scientific">Bifidobacterium longum</name>
    <dbReference type="NCBI Taxonomy" id="216816"/>
    <lineage>
        <taxon>Bacteria</taxon>
        <taxon>Bacillati</taxon>
        <taxon>Actinomycetota</taxon>
        <taxon>Actinomycetes</taxon>
        <taxon>Bifidobacteriales</taxon>
        <taxon>Bifidobacteriaceae</taxon>
        <taxon>Bifidobacterium</taxon>
    </lineage>
</organism>
<evidence type="ECO:0000313" key="7">
    <source>
        <dbReference type="EMBL" id="RGL03838.1"/>
    </source>
</evidence>
<proteinExistence type="predicted"/>
<evidence type="ECO:0000313" key="10">
    <source>
        <dbReference type="Proteomes" id="UP000261186"/>
    </source>
</evidence>
<dbReference type="Proteomes" id="UP000232928">
    <property type="component" value="Unassembled WGS sequence"/>
</dbReference>
<sequence length="80" mass="9220">MDVSMIRRPQDWPFPIPQITAESIDELIDALHRDVSDSTLSIYYDAVDGCSREMENEDQEMMVREYYLHDGWAAKHGTGA</sequence>
<evidence type="ECO:0000313" key="1">
    <source>
        <dbReference type="EMBL" id="KAB6837966.1"/>
    </source>
</evidence>
<dbReference type="EMBL" id="QSRH01000003">
    <property type="protein sequence ID" value="RGL03838.1"/>
    <property type="molecule type" value="Genomic_DNA"/>
</dbReference>
<dbReference type="Proteomes" id="UP000467387">
    <property type="component" value="Unassembled WGS sequence"/>
</dbReference>
<evidence type="ECO:0000313" key="4">
    <source>
        <dbReference type="EMBL" id="KAB7135235.1"/>
    </source>
</evidence>
<comment type="caution">
    <text evidence="6">The sequence shown here is derived from an EMBL/GenBank/DDBJ whole genome shotgun (WGS) entry which is preliminary data.</text>
</comment>
<reference evidence="11 12" key="4">
    <citation type="journal article" date="2019" name="Nat. Med.">
        <title>A library of human gut bacterial isolates paired with longitudinal multiomics data enables mechanistic microbiome research.</title>
        <authorList>
            <person name="Poyet M."/>
            <person name="Groussin M."/>
            <person name="Gibbons S.M."/>
            <person name="Avila-Pacheco J."/>
            <person name="Jiang X."/>
            <person name="Kearney S.M."/>
            <person name="Perrotta A.R."/>
            <person name="Berdy B."/>
            <person name="Zhao S."/>
            <person name="Lieberman T.D."/>
            <person name="Swanson P.K."/>
            <person name="Smith M."/>
            <person name="Roesemann S."/>
            <person name="Alexander J.E."/>
            <person name="Rich S.A."/>
            <person name="Livny J."/>
            <person name="Vlamakis H."/>
            <person name="Clish C."/>
            <person name="Bullock K."/>
            <person name="Deik A."/>
            <person name="Scott J."/>
            <person name="Pierce K.A."/>
            <person name="Xavier R.J."/>
            <person name="Alm E.J."/>
        </authorList>
    </citation>
    <scope>NUCLEOTIDE SEQUENCE [LARGE SCALE GENOMIC DNA]</scope>
    <source>
        <strain evidence="4 12">BIOML-A166</strain>
        <strain evidence="3 11">BIOML-A201</strain>
        <strain evidence="2 13">BIOML-A210</strain>
        <strain evidence="1 14">BIOML-A320</strain>
    </source>
</reference>
<evidence type="ECO:0000313" key="2">
    <source>
        <dbReference type="EMBL" id="KAB7057713.1"/>
    </source>
</evidence>
<dbReference type="Proteomes" id="UP000461165">
    <property type="component" value="Unassembled WGS sequence"/>
</dbReference>
<accession>E5XZ20</accession>
<dbReference type="Proteomes" id="UP000261186">
    <property type="component" value="Unassembled WGS sequence"/>
</dbReference>
<evidence type="ECO:0000313" key="11">
    <source>
        <dbReference type="Proteomes" id="UP000432196"/>
    </source>
</evidence>
<dbReference type="Proteomes" id="UP000478746">
    <property type="component" value="Unassembled WGS sequence"/>
</dbReference>
<evidence type="ECO:0000313" key="8">
    <source>
        <dbReference type="Proteomes" id="UP000232928"/>
    </source>
</evidence>
<name>A0A0M5LDC1_BIFLN</name>
<dbReference type="Proteomes" id="UP000245582">
    <property type="component" value="Unassembled WGS sequence"/>
</dbReference>
<dbReference type="EMBL" id="PJEG01000012">
    <property type="protein sequence ID" value="PKD14663.1"/>
    <property type="molecule type" value="Genomic_DNA"/>
</dbReference>
<dbReference type="Proteomes" id="UP000432196">
    <property type="component" value="Unassembled WGS sequence"/>
</dbReference>
<evidence type="ECO:0000313" key="9">
    <source>
        <dbReference type="Proteomes" id="UP000245582"/>
    </source>
</evidence>
<reference evidence="6 9" key="1">
    <citation type="submission" date="2017-11" db="EMBL/GenBank/DDBJ databases">
        <title>Draft genome sequence of Bifidobacterium longum UMA026, isolated from Holstein dairy cow feces.</title>
        <authorList>
            <person name="Albert K."/>
            <person name="Sela D.A."/>
        </authorList>
    </citation>
    <scope>NUCLEOTIDE SEQUENCE [LARGE SCALE GENOMIC DNA]</scope>
    <source>
        <strain evidence="6 9">UMA026</strain>
    </source>
</reference>
<dbReference type="EMBL" id="WDWL01000006">
    <property type="protein sequence ID" value="KAB7072925.1"/>
    <property type="molecule type" value="Genomic_DNA"/>
</dbReference>
<protein>
    <submittedName>
        <fullName evidence="6">Uncharacterized protein</fullName>
    </submittedName>
</protein>
<reference evidence="7 10" key="3">
    <citation type="submission" date="2018-08" db="EMBL/GenBank/DDBJ databases">
        <title>A genome reference for cultivated species of the human gut microbiota.</title>
        <authorList>
            <person name="Zou Y."/>
            <person name="Xue W."/>
            <person name="Luo G."/>
        </authorList>
    </citation>
    <scope>NUCLEOTIDE SEQUENCE [LARGE SCALE GENOMIC DNA]</scope>
    <source>
        <strain evidence="7 10">TF08-4AC</strain>
    </source>
</reference>
<reference evidence="5 8" key="2">
    <citation type="submission" date="2017-12" db="EMBL/GenBank/DDBJ databases">
        <title>Bifidobacterium longum APC/DPC strains.</title>
        <authorList>
            <person name="Arboleya S."/>
        </authorList>
    </citation>
    <scope>NUCLEOTIDE SEQUENCE [LARGE SCALE GENOMIC DNA]</scope>
    <source>
        <strain evidence="5 8">APC1461</strain>
    </source>
</reference>
<evidence type="ECO:0000313" key="12">
    <source>
        <dbReference type="Proteomes" id="UP000461165"/>
    </source>
</evidence>
<accession>A0A2U2RQN0</accession>
<dbReference type="RefSeq" id="WP_008783295.1">
    <property type="nucleotide sequence ID" value="NZ_CAXSUE010000006.1"/>
</dbReference>
<dbReference type="EMBL" id="WDVF01000010">
    <property type="protein sequence ID" value="KAB7135235.1"/>
    <property type="molecule type" value="Genomic_DNA"/>
</dbReference>
<gene>
    <name evidence="5" type="ORF">APC1461_1123</name>
    <name evidence="6" type="ORF">CWE05_10345</name>
    <name evidence="7" type="ORF">DXC85_05380</name>
    <name evidence="4" type="ORF">GBC97_06410</name>
    <name evidence="3" type="ORF">GBI83_06025</name>
    <name evidence="2" type="ORF">GBI87_01190</name>
    <name evidence="1" type="ORF">GBK08_06290</name>
</gene>
<evidence type="ECO:0000313" key="5">
    <source>
        <dbReference type="EMBL" id="PKD14663.1"/>
    </source>
</evidence>
<evidence type="ECO:0000313" key="6">
    <source>
        <dbReference type="EMBL" id="PWH08074.1"/>
    </source>
</evidence>
<accession>A0A0M5LDC1</accession>
<evidence type="ECO:0000313" key="3">
    <source>
        <dbReference type="EMBL" id="KAB7072925.1"/>
    </source>
</evidence>
<dbReference type="EMBL" id="WEAY01000010">
    <property type="protein sequence ID" value="KAB6837966.1"/>
    <property type="molecule type" value="Genomic_DNA"/>
</dbReference>